<feature type="transmembrane region" description="Helical" evidence="7">
    <location>
        <begin position="42"/>
        <end position="59"/>
    </location>
</feature>
<feature type="transmembrane region" description="Helical" evidence="7">
    <location>
        <begin position="125"/>
        <end position="149"/>
    </location>
</feature>
<evidence type="ECO:0000256" key="6">
    <source>
        <dbReference type="ARBA" id="ARBA00023136"/>
    </source>
</evidence>
<sequence>CSYMSKIFLIIAVAYTFKWILATLNVPAMIINFMMGISNNKWVAITLVNVILIFVGMFFETGAANILFAPIFGPVMVALGFDPLHFGIVFIINLCIGLATPPLGLCLYGACSISGVNLEEISREIFPFIILNIGVLCIITYFPALTLWFPRMLGY</sequence>
<reference evidence="9" key="1">
    <citation type="journal article" date="2014" name="Front. Microbiol.">
        <title>High frequency of phylogenetically diverse reductive dehalogenase-homologous genes in deep subseafloor sedimentary metagenomes.</title>
        <authorList>
            <person name="Kawai M."/>
            <person name="Futagami T."/>
            <person name="Toyoda A."/>
            <person name="Takaki Y."/>
            <person name="Nishi S."/>
            <person name="Hori S."/>
            <person name="Arai W."/>
            <person name="Tsubouchi T."/>
            <person name="Morono Y."/>
            <person name="Uchiyama I."/>
            <person name="Ito T."/>
            <person name="Fujiyama A."/>
            <person name="Inagaki F."/>
            <person name="Takami H."/>
        </authorList>
    </citation>
    <scope>NUCLEOTIDE SEQUENCE</scope>
    <source>
        <strain evidence="9">Expedition CK06-06</strain>
    </source>
</reference>
<dbReference type="InterPro" id="IPR004681">
    <property type="entry name" value="TRAP_DctM"/>
</dbReference>
<dbReference type="EMBL" id="BARW01035116">
    <property type="protein sequence ID" value="GAJ17867.1"/>
    <property type="molecule type" value="Genomic_DNA"/>
</dbReference>
<gene>
    <name evidence="9" type="ORF">S12H4_54851</name>
</gene>
<feature type="non-terminal residue" evidence="9">
    <location>
        <position position="1"/>
    </location>
</feature>
<comment type="caution">
    <text evidence="9">The sequence shown here is derived from an EMBL/GenBank/DDBJ whole genome shotgun (WGS) entry which is preliminary data.</text>
</comment>
<proteinExistence type="predicted"/>
<dbReference type="PANTHER" id="PTHR33362">
    <property type="entry name" value="SIALIC ACID TRAP TRANSPORTER PERMEASE PROTEIN SIAT-RELATED"/>
    <property type="match status" value="1"/>
</dbReference>
<evidence type="ECO:0000256" key="7">
    <source>
        <dbReference type="SAM" id="Phobius"/>
    </source>
</evidence>
<dbReference type="Pfam" id="PF06808">
    <property type="entry name" value="DctM"/>
    <property type="match status" value="1"/>
</dbReference>
<feature type="domain" description="TRAP C4-dicarboxylate transport system permease DctM subunit" evidence="8">
    <location>
        <begin position="4"/>
        <end position="145"/>
    </location>
</feature>
<dbReference type="InterPro" id="IPR010656">
    <property type="entry name" value="DctM"/>
</dbReference>
<comment type="subcellular location">
    <subcellularLocation>
        <location evidence="1">Cell inner membrane</location>
        <topology evidence="1">Multi-pass membrane protein</topology>
    </subcellularLocation>
</comment>
<evidence type="ECO:0000256" key="5">
    <source>
        <dbReference type="ARBA" id="ARBA00022989"/>
    </source>
</evidence>
<keyword evidence="2" id="KW-1003">Cell membrane</keyword>
<evidence type="ECO:0000256" key="4">
    <source>
        <dbReference type="ARBA" id="ARBA00022692"/>
    </source>
</evidence>
<keyword evidence="6 7" id="KW-0472">Membrane</keyword>
<evidence type="ECO:0000256" key="3">
    <source>
        <dbReference type="ARBA" id="ARBA00022519"/>
    </source>
</evidence>
<keyword evidence="4 7" id="KW-0812">Transmembrane</keyword>
<keyword evidence="5 7" id="KW-1133">Transmembrane helix</keyword>
<feature type="transmembrane region" description="Helical" evidence="7">
    <location>
        <begin position="66"/>
        <end position="84"/>
    </location>
</feature>
<accession>X1VHG5</accession>
<evidence type="ECO:0000256" key="1">
    <source>
        <dbReference type="ARBA" id="ARBA00004429"/>
    </source>
</evidence>
<protein>
    <recommendedName>
        <fullName evidence="8">TRAP C4-dicarboxylate transport system permease DctM subunit domain-containing protein</fullName>
    </recommendedName>
</protein>
<feature type="transmembrane region" description="Helical" evidence="7">
    <location>
        <begin position="7"/>
        <end position="30"/>
    </location>
</feature>
<evidence type="ECO:0000313" key="9">
    <source>
        <dbReference type="EMBL" id="GAJ17867.1"/>
    </source>
</evidence>
<feature type="transmembrane region" description="Helical" evidence="7">
    <location>
        <begin position="90"/>
        <end position="113"/>
    </location>
</feature>
<dbReference type="GO" id="GO:0022857">
    <property type="term" value="F:transmembrane transporter activity"/>
    <property type="evidence" value="ECO:0007669"/>
    <property type="project" value="TreeGrafter"/>
</dbReference>
<dbReference type="GO" id="GO:0005886">
    <property type="term" value="C:plasma membrane"/>
    <property type="evidence" value="ECO:0007669"/>
    <property type="project" value="UniProtKB-SubCell"/>
</dbReference>
<dbReference type="AlphaFoldDB" id="X1VHG5"/>
<evidence type="ECO:0000259" key="8">
    <source>
        <dbReference type="Pfam" id="PF06808"/>
    </source>
</evidence>
<dbReference type="PANTHER" id="PTHR33362:SF2">
    <property type="entry name" value="TRAP TRANSPORTER LARGE PERMEASE PROTEIN"/>
    <property type="match status" value="1"/>
</dbReference>
<keyword evidence="3" id="KW-0997">Cell inner membrane</keyword>
<evidence type="ECO:0000256" key="2">
    <source>
        <dbReference type="ARBA" id="ARBA00022475"/>
    </source>
</evidence>
<organism evidence="9">
    <name type="scientific">marine sediment metagenome</name>
    <dbReference type="NCBI Taxonomy" id="412755"/>
    <lineage>
        <taxon>unclassified sequences</taxon>
        <taxon>metagenomes</taxon>
        <taxon>ecological metagenomes</taxon>
    </lineage>
</organism>
<name>X1VHG5_9ZZZZ</name>